<accession>A0A8H8UAQ8</accession>
<dbReference type="PANTHER" id="PTHR43591:SF24">
    <property type="entry name" value="2-METHOXY-6-POLYPRENYL-1,4-BENZOQUINOL METHYLASE, MITOCHONDRIAL"/>
    <property type="match status" value="1"/>
</dbReference>
<dbReference type="AlphaFoldDB" id="A0A8H8UAQ8"/>
<name>A0A8H8UAQ8_9HELO</name>
<dbReference type="PANTHER" id="PTHR43591">
    <property type="entry name" value="METHYLTRANSFERASE"/>
    <property type="match status" value="1"/>
</dbReference>
<dbReference type="EMBL" id="QGMJ01000349">
    <property type="protein sequence ID" value="TVY37439.1"/>
    <property type="molecule type" value="Genomic_DNA"/>
</dbReference>
<organism evidence="1 2">
    <name type="scientific">Lachnellula subtilissima</name>
    <dbReference type="NCBI Taxonomy" id="602034"/>
    <lineage>
        <taxon>Eukaryota</taxon>
        <taxon>Fungi</taxon>
        <taxon>Dikarya</taxon>
        <taxon>Ascomycota</taxon>
        <taxon>Pezizomycotina</taxon>
        <taxon>Leotiomycetes</taxon>
        <taxon>Helotiales</taxon>
        <taxon>Lachnaceae</taxon>
        <taxon>Lachnellula</taxon>
    </lineage>
</organism>
<dbReference type="InterPro" id="IPR029063">
    <property type="entry name" value="SAM-dependent_MTases_sf"/>
</dbReference>
<sequence>MSSSTIGINPEAGTSALDSSFLQTVVLHNRDYQQYSINNQVYFVPIDEASVTPKEEVERLQIMHNVLNLVFDGRLLFPPLTRPRRILDLGYGSASWATEVAEQNERADEGCRKRCWSMEDTNFKYQVLGVDINPWQPEEVPRNLYLQVDDLNRTQPHTFDLVHSRMMASGIHVNRWGDYVRDMFRVTRPGGWTQMEELYFNVQSDNGSLSDEHALRQWSTRYMESLQGLKDLRVPLRLPNMMRDAGFVDVEHRMIMLHTCAWSTDPRENAIGAANRENVQRFLSSMALYPFIERLGMTIQDVHLLVAQARLEADNPAFKVLYFDL</sequence>
<gene>
    <name evidence="1" type="primary">laeA_0</name>
    <name evidence="1" type="ORF">LSUB1_G004625</name>
</gene>
<reference evidence="1 2" key="1">
    <citation type="submission" date="2018-05" db="EMBL/GenBank/DDBJ databases">
        <title>Genome sequencing and assembly of the regulated plant pathogen Lachnellula willkommii and related sister species for the development of diagnostic species identification markers.</title>
        <authorList>
            <person name="Giroux E."/>
            <person name="Bilodeau G."/>
        </authorList>
    </citation>
    <scope>NUCLEOTIDE SEQUENCE [LARGE SCALE GENOMIC DNA]</scope>
    <source>
        <strain evidence="1 2">CBS 197.66</strain>
    </source>
</reference>
<proteinExistence type="predicted"/>
<protein>
    <submittedName>
        <fullName evidence="1">Secondary metabolism regulator</fullName>
    </submittedName>
</protein>
<dbReference type="Pfam" id="PF13489">
    <property type="entry name" value="Methyltransf_23"/>
    <property type="match status" value="1"/>
</dbReference>
<dbReference type="Proteomes" id="UP000462212">
    <property type="component" value="Unassembled WGS sequence"/>
</dbReference>
<dbReference type="GO" id="GO:0008168">
    <property type="term" value="F:methyltransferase activity"/>
    <property type="evidence" value="ECO:0007669"/>
    <property type="project" value="TreeGrafter"/>
</dbReference>
<dbReference type="SUPFAM" id="SSF53335">
    <property type="entry name" value="S-adenosyl-L-methionine-dependent methyltransferases"/>
    <property type="match status" value="1"/>
</dbReference>
<dbReference type="Gene3D" id="3.40.50.150">
    <property type="entry name" value="Vaccinia Virus protein VP39"/>
    <property type="match status" value="1"/>
</dbReference>
<evidence type="ECO:0000313" key="1">
    <source>
        <dbReference type="EMBL" id="TVY37439.1"/>
    </source>
</evidence>
<comment type="caution">
    <text evidence="1">The sequence shown here is derived from an EMBL/GenBank/DDBJ whole genome shotgun (WGS) entry which is preliminary data.</text>
</comment>
<keyword evidence="2" id="KW-1185">Reference proteome</keyword>
<dbReference type="OrthoDB" id="506498at2759"/>
<evidence type="ECO:0000313" key="2">
    <source>
        <dbReference type="Proteomes" id="UP000462212"/>
    </source>
</evidence>